<dbReference type="PANTHER" id="PTHR13650">
    <property type="entry name" value="SPATACSIN"/>
    <property type="match status" value="1"/>
</dbReference>
<organism evidence="3">
    <name type="scientific">Timema californicum</name>
    <name type="common">California timema</name>
    <name type="synonym">Walking stick</name>
    <dbReference type="NCBI Taxonomy" id="61474"/>
    <lineage>
        <taxon>Eukaryota</taxon>
        <taxon>Metazoa</taxon>
        <taxon>Ecdysozoa</taxon>
        <taxon>Arthropoda</taxon>
        <taxon>Hexapoda</taxon>
        <taxon>Insecta</taxon>
        <taxon>Pterygota</taxon>
        <taxon>Neoptera</taxon>
        <taxon>Polyneoptera</taxon>
        <taxon>Phasmatodea</taxon>
        <taxon>Timematodea</taxon>
        <taxon>Timematoidea</taxon>
        <taxon>Timematidae</taxon>
        <taxon>Timema</taxon>
    </lineage>
</organism>
<dbReference type="GO" id="GO:0030424">
    <property type="term" value="C:axon"/>
    <property type="evidence" value="ECO:0007669"/>
    <property type="project" value="TreeGrafter"/>
</dbReference>
<evidence type="ECO:0000256" key="1">
    <source>
        <dbReference type="SAM" id="MobiDB-lite"/>
    </source>
</evidence>
<dbReference type="EMBL" id="OE179105">
    <property type="protein sequence ID" value="CAD7567477.1"/>
    <property type="molecule type" value="Genomic_DNA"/>
</dbReference>
<dbReference type="PANTHER" id="PTHR13650:SF0">
    <property type="entry name" value="SPATACSIN"/>
    <property type="match status" value="1"/>
</dbReference>
<dbReference type="GO" id="GO:0005737">
    <property type="term" value="C:cytoplasm"/>
    <property type="evidence" value="ECO:0007669"/>
    <property type="project" value="TreeGrafter"/>
</dbReference>
<evidence type="ECO:0000259" key="2">
    <source>
        <dbReference type="Pfam" id="PF14649"/>
    </source>
</evidence>
<dbReference type="GO" id="GO:0008088">
    <property type="term" value="P:axo-dendritic transport"/>
    <property type="evidence" value="ECO:0007669"/>
    <property type="project" value="TreeGrafter"/>
</dbReference>
<feature type="compositionally biased region" description="Polar residues" evidence="1">
    <location>
        <begin position="304"/>
        <end position="313"/>
    </location>
</feature>
<proteinExistence type="predicted"/>
<gene>
    <name evidence="3" type="ORF">TCMB3V08_LOCUS276</name>
</gene>
<dbReference type="AlphaFoldDB" id="A0A7R9IV47"/>
<dbReference type="GO" id="GO:0007409">
    <property type="term" value="P:axonogenesis"/>
    <property type="evidence" value="ECO:0007669"/>
    <property type="project" value="TreeGrafter"/>
</dbReference>
<name>A0A7R9IV47_TIMCA</name>
<dbReference type="InterPro" id="IPR028107">
    <property type="entry name" value="Spatacsin_C_dom"/>
</dbReference>
<dbReference type="GO" id="GO:0048489">
    <property type="term" value="P:synaptic vesicle transport"/>
    <property type="evidence" value="ECO:0007669"/>
    <property type="project" value="TreeGrafter"/>
</dbReference>
<reference evidence="3" key="1">
    <citation type="submission" date="2020-11" db="EMBL/GenBank/DDBJ databases">
        <authorList>
            <person name="Tran Van P."/>
        </authorList>
    </citation>
    <scope>NUCLEOTIDE SEQUENCE</scope>
</reference>
<dbReference type="GO" id="GO:0030425">
    <property type="term" value="C:dendrite"/>
    <property type="evidence" value="ECO:0007669"/>
    <property type="project" value="TreeGrafter"/>
</dbReference>
<dbReference type="GO" id="GO:0007268">
    <property type="term" value="P:chemical synaptic transmission"/>
    <property type="evidence" value="ECO:0007669"/>
    <property type="project" value="TreeGrafter"/>
</dbReference>
<dbReference type="Pfam" id="PF14649">
    <property type="entry name" value="Spatacsin_C"/>
    <property type="match status" value="1"/>
</dbReference>
<protein>
    <submittedName>
        <fullName evidence="3">(California timema) hypothetical protein</fullName>
    </submittedName>
</protein>
<feature type="region of interest" description="Disordered" evidence="1">
    <location>
        <begin position="302"/>
        <end position="330"/>
    </location>
</feature>
<sequence>MWFLTLKLCTIQSTHILLTKSFLNNGRWVLKVSISTVNAALIHNFSSLQHRVQFLNALSMAQFPGSDYKLLHQVVVSLLDTDVTVNWASLLEADSSSAIQACVDQLTDKNMFLQATNLCEIVGLSSDSILLAQWSYYFKTHMSDFVKKCDQTFRSAELRPITASRFFLTLSQEADSEEERHQLLTLALDWYQRSEEANICERDNLELLTWQSWLRLDTEVQVPLHSYLSSVASLLPRGTGAKGGVSSAELGTRSAARLKAVDLEPSRLTAEDHKLGGHAACHGATRAKLSGSSSTSRGWGYLSSPGNQVQQPCRQGCRKRGASGAIPPGAVKKGGVDKHLSYPLVLTLLLSSNPSTKLACHTPDILQDFQQDFIPQQENTTVLAVVSDENQLSRLDQLLEALLDARDIATASRLGLMFQRSSKNIDILKNCIKLAEGSLKPLQLPSDIKLLLTESPRTQYCRRRTRFTSESASSLRSEVSGIASSEPLELSETSEVLIVLEALVQNLDHGTTIGNMLLLGYRIALATNKPYQDVFSSLMKDNPGTLISTVLEAGQPCGSALLTFLCEDLVSAVIQGSSTFLWSDSQFPKLVSLLEDPYILGDKLLAASNISSIRAVTGLLILAHHCYTAACNIQGITRTLRRAKIMAGVLLQEQEWGLLVRLLTGMRRFTDMVYIFHALKENDRFESLLGQGMDKVPGLQIAILDYLERYYAEDKDTIRITALHFKMYSRVATQYIKDGQERTLRLKGSLANNEDTRALLMSAMLDFSQAAQYYLQANTLTKAMWASHQAELVALQISLLNMLAADQTTTSLLQLDTQAITDIINTTLSFPQVCIVARAYSHPVDWGAVLYHRCVLQGDPTYLLDLNHCMPLTPVLVEEVARRFQLDNSSTNPHTERQMRRFVSAVTDVEVKYHVASQLGFRDIAEYLLDSPALPYLKDTVWQSGYNRHTYA</sequence>
<evidence type="ECO:0000313" key="3">
    <source>
        <dbReference type="EMBL" id="CAD7567477.1"/>
    </source>
</evidence>
<feature type="domain" description="Spatacsin C-terminal" evidence="2">
    <location>
        <begin position="609"/>
        <end position="885"/>
    </location>
</feature>
<dbReference type="InterPro" id="IPR028103">
    <property type="entry name" value="Spatacsin"/>
</dbReference>
<accession>A0A7R9IV47</accession>
<dbReference type="GO" id="GO:0045202">
    <property type="term" value="C:synapse"/>
    <property type="evidence" value="ECO:0007669"/>
    <property type="project" value="TreeGrafter"/>
</dbReference>